<protein>
    <submittedName>
        <fullName evidence="1">Uncharacterized protein</fullName>
    </submittedName>
</protein>
<gene>
    <name evidence="1" type="ORF">SCLCIDRAFT_1213370</name>
</gene>
<organism evidence="1 2">
    <name type="scientific">Scleroderma citrinum Foug A</name>
    <dbReference type="NCBI Taxonomy" id="1036808"/>
    <lineage>
        <taxon>Eukaryota</taxon>
        <taxon>Fungi</taxon>
        <taxon>Dikarya</taxon>
        <taxon>Basidiomycota</taxon>
        <taxon>Agaricomycotina</taxon>
        <taxon>Agaricomycetes</taxon>
        <taxon>Agaricomycetidae</taxon>
        <taxon>Boletales</taxon>
        <taxon>Sclerodermatineae</taxon>
        <taxon>Sclerodermataceae</taxon>
        <taxon>Scleroderma</taxon>
    </lineage>
</organism>
<reference evidence="1 2" key="1">
    <citation type="submission" date="2014-04" db="EMBL/GenBank/DDBJ databases">
        <authorList>
            <consortium name="DOE Joint Genome Institute"/>
            <person name="Kuo A."/>
            <person name="Kohler A."/>
            <person name="Nagy L.G."/>
            <person name="Floudas D."/>
            <person name="Copeland A."/>
            <person name="Barry K.W."/>
            <person name="Cichocki N."/>
            <person name="Veneault-Fourrey C."/>
            <person name="LaButti K."/>
            <person name="Lindquist E.A."/>
            <person name="Lipzen A."/>
            <person name="Lundell T."/>
            <person name="Morin E."/>
            <person name="Murat C."/>
            <person name="Sun H."/>
            <person name="Tunlid A."/>
            <person name="Henrissat B."/>
            <person name="Grigoriev I.V."/>
            <person name="Hibbett D.S."/>
            <person name="Martin F."/>
            <person name="Nordberg H.P."/>
            <person name="Cantor M.N."/>
            <person name="Hua S.X."/>
        </authorList>
    </citation>
    <scope>NUCLEOTIDE SEQUENCE [LARGE SCALE GENOMIC DNA]</scope>
    <source>
        <strain evidence="1 2">Foug A</strain>
    </source>
</reference>
<sequence>MQMNKERICRHVMETHLQIKVPPHRTLQSWLFMPVELHDSATHAAGSLAKRIVACQFPGTCSLRT</sequence>
<dbReference type="InParanoid" id="A0A0C3DUH8"/>
<keyword evidence="2" id="KW-1185">Reference proteome</keyword>
<dbReference type="Proteomes" id="UP000053989">
    <property type="component" value="Unassembled WGS sequence"/>
</dbReference>
<dbReference type="HOGENOM" id="CLU_2851038_0_0_1"/>
<dbReference type="AlphaFoldDB" id="A0A0C3DUH8"/>
<evidence type="ECO:0000313" key="1">
    <source>
        <dbReference type="EMBL" id="KIM64275.1"/>
    </source>
</evidence>
<reference evidence="2" key="2">
    <citation type="submission" date="2015-01" db="EMBL/GenBank/DDBJ databases">
        <title>Evolutionary Origins and Diversification of the Mycorrhizal Mutualists.</title>
        <authorList>
            <consortium name="DOE Joint Genome Institute"/>
            <consortium name="Mycorrhizal Genomics Consortium"/>
            <person name="Kohler A."/>
            <person name="Kuo A."/>
            <person name="Nagy L.G."/>
            <person name="Floudas D."/>
            <person name="Copeland A."/>
            <person name="Barry K.W."/>
            <person name="Cichocki N."/>
            <person name="Veneault-Fourrey C."/>
            <person name="LaButti K."/>
            <person name="Lindquist E.A."/>
            <person name="Lipzen A."/>
            <person name="Lundell T."/>
            <person name="Morin E."/>
            <person name="Murat C."/>
            <person name="Riley R."/>
            <person name="Ohm R."/>
            <person name="Sun H."/>
            <person name="Tunlid A."/>
            <person name="Henrissat B."/>
            <person name="Grigoriev I.V."/>
            <person name="Hibbett D.S."/>
            <person name="Martin F."/>
        </authorList>
    </citation>
    <scope>NUCLEOTIDE SEQUENCE [LARGE SCALE GENOMIC DNA]</scope>
    <source>
        <strain evidence="2">Foug A</strain>
    </source>
</reference>
<accession>A0A0C3DUH8</accession>
<proteinExistence type="predicted"/>
<evidence type="ECO:0000313" key="2">
    <source>
        <dbReference type="Proteomes" id="UP000053989"/>
    </source>
</evidence>
<dbReference type="EMBL" id="KN822029">
    <property type="protein sequence ID" value="KIM64275.1"/>
    <property type="molecule type" value="Genomic_DNA"/>
</dbReference>
<name>A0A0C3DUH8_9AGAM</name>